<feature type="transmembrane region" description="Helical" evidence="19">
    <location>
        <begin position="92"/>
        <end position="113"/>
    </location>
</feature>
<keyword evidence="7 17" id="KW-0547">Nucleotide-binding</keyword>
<evidence type="ECO:0000256" key="3">
    <source>
        <dbReference type="ARBA" id="ARBA00022475"/>
    </source>
</evidence>
<dbReference type="AlphaFoldDB" id="A0A366HJF3"/>
<name>A0A366HJF3_9BACT</name>
<comment type="caution">
    <text evidence="20">The sequence shown here is derived from an EMBL/GenBank/DDBJ whole genome shotgun (WGS) entry which is preliminary data.</text>
</comment>
<dbReference type="Gene3D" id="1.10.287.3610">
    <property type="match status" value="1"/>
</dbReference>
<evidence type="ECO:0000256" key="2">
    <source>
        <dbReference type="ARBA" id="ARBA00005967"/>
    </source>
</evidence>
<proteinExistence type="inferred from homology"/>
<feature type="binding site" evidence="16">
    <location>
        <position position="65"/>
    </location>
    <ligand>
        <name>substrate</name>
    </ligand>
</feature>
<dbReference type="InterPro" id="IPR036945">
    <property type="entry name" value="DAGK_sf"/>
</dbReference>
<evidence type="ECO:0000256" key="12">
    <source>
        <dbReference type="ARBA" id="ARBA00023136"/>
    </source>
</evidence>
<dbReference type="PANTHER" id="PTHR34299">
    <property type="entry name" value="DIACYLGLYCEROL KINASE"/>
    <property type="match status" value="1"/>
</dbReference>
<keyword evidence="18" id="KW-0460">Magnesium</keyword>
<evidence type="ECO:0000256" key="10">
    <source>
        <dbReference type="ARBA" id="ARBA00022989"/>
    </source>
</evidence>
<keyword evidence="10 19" id="KW-1133">Transmembrane helix</keyword>
<protein>
    <submittedName>
        <fullName evidence="20">Diacylglycerol kinase (ATP)</fullName>
    </submittedName>
</protein>
<feature type="binding site" evidence="17">
    <location>
        <position position="72"/>
    </location>
    <ligand>
        <name>ATP</name>
        <dbReference type="ChEBI" id="CHEBI:30616"/>
    </ligand>
</feature>
<dbReference type="GO" id="GO:0046872">
    <property type="term" value="F:metal ion binding"/>
    <property type="evidence" value="ECO:0007669"/>
    <property type="project" value="UniProtKB-KW"/>
</dbReference>
<evidence type="ECO:0000256" key="5">
    <source>
        <dbReference type="ARBA" id="ARBA00022679"/>
    </source>
</evidence>
<dbReference type="GO" id="GO:0016301">
    <property type="term" value="F:kinase activity"/>
    <property type="evidence" value="ECO:0007669"/>
    <property type="project" value="UniProtKB-KW"/>
</dbReference>
<reference evidence="20 21" key="1">
    <citation type="submission" date="2018-06" db="EMBL/GenBank/DDBJ databases">
        <title>Genomic Encyclopedia of Type Strains, Phase IV (KMG-IV): sequencing the most valuable type-strain genomes for metagenomic binning, comparative biology and taxonomic classification.</title>
        <authorList>
            <person name="Goeker M."/>
        </authorList>
    </citation>
    <scope>NUCLEOTIDE SEQUENCE [LARGE SCALE GENOMIC DNA]</scope>
    <source>
        <strain evidence="20 21">DSM 25532</strain>
    </source>
</reference>
<keyword evidence="18" id="KW-0479">Metal-binding</keyword>
<comment type="similarity">
    <text evidence="2">Belongs to the bacterial diacylglycerol kinase family.</text>
</comment>
<feature type="active site" description="Proton acceptor" evidence="15">
    <location>
        <position position="65"/>
    </location>
</feature>
<gene>
    <name evidence="20" type="ORF">DES53_10680</name>
</gene>
<feature type="transmembrane region" description="Helical" evidence="19">
    <location>
        <begin position="29"/>
        <end position="46"/>
    </location>
</feature>
<evidence type="ECO:0000256" key="13">
    <source>
        <dbReference type="ARBA" id="ARBA00023209"/>
    </source>
</evidence>
<sequence>MKLTLKWSSFRCAFAGLVDLLKTQPHARWHLLASVGVVGLGLGLGLTRTEWLALIPAMALVWVAEAVNTAIELTCDAVTRERHPLIGRAKDLAAAAVLLAALFAVVVGGLVFLPRLIG</sequence>
<evidence type="ECO:0000256" key="6">
    <source>
        <dbReference type="ARBA" id="ARBA00022692"/>
    </source>
</evidence>
<keyword evidence="9 17" id="KW-0067">ATP-binding</keyword>
<evidence type="ECO:0000256" key="16">
    <source>
        <dbReference type="PIRSR" id="PIRSR600829-2"/>
    </source>
</evidence>
<feature type="binding site" evidence="17">
    <location>
        <begin position="81"/>
        <end position="83"/>
    </location>
    <ligand>
        <name>ATP</name>
        <dbReference type="ChEBI" id="CHEBI:30616"/>
    </ligand>
</feature>
<evidence type="ECO:0000313" key="20">
    <source>
        <dbReference type="EMBL" id="RBP42374.1"/>
    </source>
</evidence>
<evidence type="ECO:0000256" key="15">
    <source>
        <dbReference type="PIRSR" id="PIRSR600829-1"/>
    </source>
</evidence>
<organism evidence="20 21">
    <name type="scientific">Roseimicrobium gellanilyticum</name>
    <dbReference type="NCBI Taxonomy" id="748857"/>
    <lineage>
        <taxon>Bacteria</taxon>
        <taxon>Pseudomonadati</taxon>
        <taxon>Verrucomicrobiota</taxon>
        <taxon>Verrucomicrobiia</taxon>
        <taxon>Verrucomicrobiales</taxon>
        <taxon>Verrucomicrobiaceae</taxon>
        <taxon>Roseimicrobium</taxon>
    </lineage>
</organism>
<keyword evidence="21" id="KW-1185">Reference proteome</keyword>
<evidence type="ECO:0000256" key="19">
    <source>
        <dbReference type="SAM" id="Phobius"/>
    </source>
</evidence>
<dbReference type="CDD" id="cd14265">
    <property type="entry name" value="UDPK_IM_like"/>
    <property type="match status" value="1"/>
</dbReference>
<evidence type="ECO:0000256" key="18">
    <source>
        <dbReference type="PIRSR" id="PIRSR600829-4"/>
    </source>
</evidence>
<dbReference type="GO" id="GO:0005886">
    <property type="term" value="C:plasma membrane"/>
    <property type="evidence" value="ECO:0007669"/>
    <property type="project" value="UniProtKB-SubCell"/>
</dbReference>
<evidence type="ECO:0000256" key="17">
    <source>
        <dbReference type="PIRSR" id="PIRSR600829-3"/>
    </source>
</evidence>
<dbReference type="InterPro" id="IPR000829">
    <property type="entry name" value="DAGK"/>
</dbReference>
<evidence type="ECO:0000256" key="14">
    <source>
        <dbReference type="ARBA" id="ARBA00023264"/>
    </source>
</evidence>
<evidence type="ECO:0000256" key="8">
    <source>
        <dbReference type="ARBA" id="ARBA00022777"/>
    </source>
</evidence>
<evidence type="ECO:0000256" key="9">
    <source>
        <dbReference type="ARBA" id="ARBA00022840"/>
    </source>
</evidence>
<evidence type="ECO:0000256" key="11">
    <source>
        <dbReference type="ARBA" id="ARBA00023098"/>
    </source>
</evidence>
<feature type="binding site" evidence="17">
    <location>
        <begin position="90"/>
        <end position="91"/>
    </location>
    <ligand>
        <name>ATP</name>
        <dbReference type="ChEBI" id="CHEBI:30616"/>
    </ligand>
</feature>
<dbReference type="GO" id="GO:0005524">
    <property type="term" value="F:ATP binding"/>
    <property type="evidence" value="ECO:0007669"/>
    <property type="project" value="UniProtKB-KW"/>
</dbReference>
<dbReference type="InterPro" id="IPR033717">
    <property type="entry name" value="UDPK"/>
</dbReference>
<evidence type="ECO:0000256" key="7">
    <source>
        <dbReference type="ARBA" id="ARBA00022741"/>
    </source>
</evidence>
<dbReference type="OrthoDB" id="195462at2"/>
<dbReference type="Pfam" id="PF01219">
    <property type="entry name" value="DAGK_prokar"/>
    <property type="match status" value="1"/>
</dbReference>
<feature type="binding site" evidence="18">
    <location>
        <position position="72"/>
    </location>
    <ligand>
        <name>a divalent metal cation</name>
        <dbReference type="ChEBI" id="CHEBI:60240"/>
    </ligand>
</feature>
<keyword evidence="11" id="KW-0443">Lipid metabolism</keyword>
<accession>A0A366HJF3</accession>
<keyword evidence="4" id="KW-0444">Lipid biosynthesis</keyword>
<comment type="cofactor">
    <cofactor evidence="18">
        <name>Mg(2+)</name>
        <dbReference type="ChEBI" id="CHEBI:18420"/>
    </cofactor>
    <text evidence="18">Mn(2+), Zn(2+), Cd(2+) and Co(2+) support activity to lesser extents.</text>
</comment>
<evidence type="ECO:0000256" key="4">
    <source>
        <dbReference type="ARBA" id="ARBA00022516"/>
    </source>
</evidence>
<comment type="subcellular location">
    <subcellularLocation>
        <location evidence="1">Cell membrane</location>
        <topology evidence="1">Multi-pass membrane protein</topology>
    </subcellularLocation>
</comment>
<keyword evidence="12 19" id="KW-0472">Membrane</keyword>
<evidence type="ECO:0000256" key="1">
    <source>
        <dbReference type="ARBA" id="ARBA00004651"/>
    </source>
</evidence>
<dbReference type="PANTHER" id="PTHR34299:SF1">
    <property type="entry name" value="DIACYLGLYCEROL KINASE"/>
    <property type="match status" value="1"/>
</dbReference>
<dbReference type="GO" id="GO:0008654">
    <property type="term" value="P:phospholipid biosynthetic process"/>
    <property type="evidence" value="ECO:0007669"/>
    <property type="project" value="UniProtKB-KW"/>
</dbReference>
<keyword evidence="8 20" id="KW-0418">Kinase</keyword>
<keyword evidence="3" id="KW-1003">Cell membrane</keyword>
<keyword evidence="6 19" id="KW-0812">Transmembrane</keyword>
<dbReference type="RefSeq" id="WP_113959511.1">
    <property type="nucleotide sequence ID" value="NZ_QNRR01000006.1"/>
</dbReference>
<keyword evidence="13" id="KW-0594">Phospholipid biosynthesis</keyword>
<dbReference type="Proteomes" id="UP000253426">
    <property type="component" value="Unassembled WGS sequence"/>
</dbReference>
<evidence type="ECO:0000313" key="21">
    <source>
        <dbReference type="Proteomes" id="UP000253426"/>
    </source>
</evidence>
<keyword evidence="14" id="KW-1208">Phospholipid metabolism</keyword>
<keyword evidence="5" id="KW-0808">Transferase</keyword>
<dbReference type="EMBL" id="QNRR01000006">
    <property type="protein sequence ID" value="RBP42374.1"/>
    <property type="molecule type" value="Genomic_DNA"/>
</dbReference>